<feature type="binding site" evidence="8">
    <location>
        <position position="302"/>
    </location>
    <ligand>
        <name>Zn(2+)</name>
        <dbReference type="ChEBI" id="CHEBI:29105"/>
    </ligand>
</feature>
<dbReference type="InterPro" id="IPR004803">
    <property type="entry name" value="TGT"/>
</dbReference>
<evidence type="ECO:0000256" key="8">
    <source>
        <dbReference type="HAMAP-Rule" id="MF_00168"/>
    </source>
</evidence>
<evidence type="ECO:0000256" key="1">
    <source>
        <dbReference type="ARBA" id="ARBA00004691"/>
    </source>
</evidence>
<dbReference type="Pfam" id="PF01702">
    <property type="entry name" value="TGT"/>
    <property type="match status" value="1"/>
</dbReference>
<accession>A0A9J6RL61</accession>
<proteinExistence type="inferred from homology"/>
<dbReference type="RefSeq" id="WP_258331352.1">
    <property type="nucleotide sequence ID" value="NZ_JAPTGG010000005.1"/>
</dbReference>
<evidence type="ECO:0000256" key="5">
    <source>
        <dbReference type="ARBA" id="ARBA00022723"/>
    </source>
</evidence>
<comment type="subunit">
    <text evidence="8">Homodimer. Within each dimer, one monomer is responsible for RNA recognition and catalysis, while the other monomer binds to the replacement base PreQ1.</text>
</comment>
<feature type="binding site" evidence="8">
    <location>
        <position position="185"/>
    </location>
    <ligand>
        <name>substrate</name>
    </ligand>
</feature>
<feature type="binding site" evidence="8">
    <location>
        <position position="331"/>
    </location>
    <ligand>
        <name>Zn(2+)</name>
        <dbReference type="ChEBI" id="CHEBI:29105"/>
    </ligand>
</feature>
<reference evidence="10 11" key="1">
    <citation type="submission" date="2022-12" db="EMBL/GenBank/DDBJ databases">
        <title>Dasania phycosphaerae sp. nov., isolated from particulate material of the south coast of Korea.</title>
        <authorList>
            <person name="Jiang Y."/>
        </authorList>
    </citation>
    <scope>NUCLEOTIDE SEQUENCE [LARGE SCALE GENOMIC DNA]</scope>
    <source>
        <strain evidence="10 11">GY-19</strain>
    </source>
</reference>
<evidence type="ECO:0000313" key="10">
    <source>
        <dbReference type="EMBL" id="MCZ0865130.1"/>
    </source>
</evidence>
<evidence type="ECO:0000256" key="2">
    <source>
        <dbReference type="ARBA" id="ARBA00022676"/>
    </source>
</evidence>
<dbReference type="GO" id="GO:0005829">
    <property type="term" value="C:cytosol"/>
    <property type="evidence" value="ECO:0007669"/>
    <property type="project" value="TreeGrafter"/>
</dbReference>
<feature type="domain" description="tRNA-guanine(15) transglycosylase-like" evidence="9">
    <location>
        <begin position="11"/>
        <end position="363"/>
    </location>
</feature>
<comment type="function">
    <text evidence="8">Catalyzes the base-exchange of a guanine (G) residue with the queuine precursor 7-aminomethyl-7-deazaguanine (PreQ1) at position 34 (anticodon wobble position) in tRNAs with GU(N) anticodons (tRNA-Asp, -Asn, -His and -Tyr). Catalysis occurs through a double-displacement mechanism. The nucleophile active site attacks the C1' of nucleotide 34 to detach the guanine base from the RNA, forming a covalent enzyme-RNA intermediate. The proton acceptor active site deprotonates the incoming PreQ1, allowing a nucleophilic attack on the C1' of the ribose to form the product. After dissociation, two additional enzymatic reactions on the tRNA convert PreQ1 to queuine (Q), resulting in the hypermodified nucleoside queuosine (7-(((4,5-cis-dihydroxy-2-cyclopenten-1-yl)amino)methyl)-7-deazaguanosine).</text>
</comment>
<dbReference type="NCBIfam" id="TIGR00449">
    <property type="entry name" value="tgt_general"/>
    <property type="match status" value="1"/>
</dbReference>
<comment type="cofactor">
    <cofactor evidence="8">
        <name>Zn(2+)</name>
        <dbReference type="ChEBI" id="CHEBI:29105"/>
    </cofactor>
    <text evidence="8">Binds 1 zinc ion per subunit.</text>
</comment>
<evidence type="ECO:0000256" key="3">
    <source>
        <dbReference type="ARBA" id="ARBA00022679"/>
    </source>
</evidence>
<comment type="similarity">
    <text evidence="8">Belongs to the queuine tRNA-ribosyltransferase family.</text>
</comment>
<evidence type="ECO:0000256" key="6">
    <source>
        <dbReference type="ARBA" id="ARBA00022785"/>
    </source>
</evidence>
<feature type="active site" description="Nucleophile" evidence="8">
    <location>
        <position position="262"/>
    </location>
</feature>
<feature type="binding site" evidence="8">
    <location>
        <begin position="89"/>
        <end position="93"/>
    </location>
    <ligand>
        <name>substrate</name>
    </ligand>
</feature>
<keyword evidence="3 8" id="KW-0808">Transferase</keyword>
<sequence length="379" mass="42392">MEFELDNTDGKARRGRLKFPRGVVETPAFMPVGTYGTVKGMLPKDVEAIGAEIILGNTFHLMLRPGTEVVKAHGDLHDFMGWSKPILTDSGGFQVFSLGKLRKITEEGVSFKSPIDGSKIFLDPEKSIQVQRDLGSDIVMIFDECTPYPATHKEAKDSMELSLRWAQRSKVAHGDSPSALFGIVQGGMYEDLRKVSIGGLKDIGFDGYAIGGLSVGEPKNEMIKVLNCITEDLPADKPRYLMGVGTPQDLLEAVMRGIDMFDCVMPTRHARNGHLFTSQGVIKLRNAKHRHSTEPLDPDCDCYTCQNFSRAYLHHLDKCKEILGSQLNTIHNLRYYQRHMQNIREAIAENRLQEYANTFYQQQGLTPFDQLSAPDPQAE</sequence>
<dbReference type="NCBIfam" id="TIGR00430">
    <property type="entry name" value="Q_tRNA_tgt"/>
    <property type="match status" value="1"/>
</dbReference>
<dbReference type="GO" id="GO:0008479">
    <property type="term" value="F:tRNA-guanosine(34) queuine transglycosylase activity"/>
    <property type="evidence" value="ECO:0007669"/>
    <property type="project" value="UniProtKB-UniRule"/>
</dbReference>
<dbReference type="GO" id="GO:0046872">
    <property type="term" value="F:metal ion binding"/>
    <property type="evidence" value="ECO:0007669"/>
    <property type="project" value="UniProtKB-KW"/>
</dbReference>
<dbReference type="Gene3D" id="3.20.20.105">
    <property type="entry name" value="Queuine tRNA-ribosyltransferase-like"/>
    <property type="match status" value="1"/>
</dbReference>
<gene>
    <name evidence="8 10" type="primary">tgt</name>
    <name evidence="10" type="ORF">O0V09_07970</name>
</gene>
<name>A0A9J6RL61_9GAMM</name>
<feature type="binding site" evidence="8">
    <location>
        <position position="143"/>
    </location>
    <ligand>
        <name>substrate</name>
    </ligand>
</feature>
<dbReference type="PANTHER" id="PTHR46499">
    <property type="entry name" value="QUEUINE TRNA-RIBOSYLTRANSFERASE"/>
    <property type="match status" value="1"/>
</dbReference>
<comment type="catalytic activity">
    <reaction evidence="7 8">
        <text>7-aminomethyl-7-carbaguanine + guanosine(34) in tRNA = 7-aminomethyl-7-carbaguanosine(34) in tRNA + guanine</text>
        <dbReference type="Rhea" id="RHEA:24104"/>
        <dbReference type="Rhea" id="RHEA-COMP:10341"/>
        <dbReference type="Rhea" id="RHEA-COMP:10342"/>
        <dbReference type="ChEBI" id="CHEBI:16235"/>
        <dbReference type="ChEBI" id="CHEBI:58703"/>
        <dbReference type="ChEBI" id="CHEBI:74269"/>
        <dbReference type="ChEBI" id="CHEBI:82833"/>
        <dbReference type="EC" id="2.4.2.29"/>
    </reaction>
</comment>
<organism evidence="10 11">
    <name type="scientific">Dasania phycosphaerae</name>
    <dbReference type="NCBI Taxonomy" id="2950436"/>
    <lineage>
        <taxon>Bacteria</taxon>
        <taxon>Pseudomonadati</taxon>
        <taxon>Pseudomonadota</taxon>
        <taxon>Gammaproteobacteria</taxon>
        <taxon>Cellvibrionales</taxon>
        <taxon>Spongiibacteraceae</taxon>
        <taxon>Dasania</taxon>
    </lineage>
</organism>
<keyword evidence="8" id="KW-0862">Zinc</keyword>
<protein>
    <recommendedName>
        <fullName evidence="8">Queuine tRNA-ribosyltransferase</fullName>
        <ecNumber evidence="8">2.4.2.29</ecNumber>
    </recommendedName>
    <alternativeName>
        <fullName evidence="8">Guanine insertion enzyme</fullName>
    </alternativeName>
    <alternativeName>
        <fullName evidence="8">tRNA-guanine transglycosylase</fullName>
    </alternativeName>
</protein>
<keyword evidence="11" id="KW-1185">Reference proteome</keyword>
<feature type="binding site" evidence="8">
    <location>
        <position position="212"/>
    </location>
    <ligand>
        <name>substrate</name>
    </ligand>
</feature>
<dbReference type="EC" id="2.4.2.29" evidence="8"/>
<dbReference type="SUPFAM" id="SSF51713">
    <property type="entry name" value="tRNA-guanine transglycosylase"/>
    <property type="match status" value="1"/>
</dbReference>
<feature type="binding site" evidence="8">
    <location>
        <position position="305"/>
    </location>
    <ligand>
        <name>Zn(2+)</name>
        <dbReference type="ChEBI" id="CHEBI:29105"/>
    </ligand>
</feature>
<feature type="binding site" evidence="8">
    <location>
        <position position="300"/>
    </location>
    <ligand>
        <name>Zn(2+)</name>
        <dbReference type="ChEBI" id="CHEBI:29105"/>
    </ligand>
</feature>
<dbReference type="GO" id="GO:0008616">
    <property type="term" value="P:tRNA queuosine(34) biosynthetic process"/>
    <property type="evidence" value="ECO:0007669"/>
    <property type="project" value="UniProtKB-UniRule"/>
</dbReference>
<dbReference type="InterPro" id="IPR050076">
    <property type="entry name" value="ArchSynthase1/Queuine_TRR"/>
</dbReference>
<feature type="region of interest" description="RNA binding; important for wobble base 34 recognition" evidence="8">
    <location>
        <begin position="267"/>
        <end position="271"/>
    </location>
</feature>
<dbReference type="PANTHER" id="PTHR46499:SF1">
    <property type="entry name" value="QUEUINE TRNA-RIBOSYLTRANSFERASE"/>
    <property type="match status" value="1"/>
</dbReference>
<keyword evidence="4 8" id="KW-0819">tRNA processing</keyword>
<dbReference type="HAMAP" id="MF_00168">
    <property type="entry name" value="Q_tRNA_Tgt"/>
    <property type="match status" value="1"/>
</dbReference>
<evidence type="ECO:0000259" key="9">
    <source>
        <dbReference type="Pfam" id="PF01702"/>
    </source>
</evidence>
<dbReference type="FunFam" id="3.20.20.105:FF:000001">
    <property type="entry name" value="Queuine tRNA-ribosyltransferase"/>
    <property type="match status" value="1"/>
</dbReference>
<comment type="caution">
    <text evidence="10">The sequence shown here is derived from an EMBL/GenBank/DDBJ whole genome shotgun (WGS) entry which is preliminary data.</text>
</comment>
<evidence type="ECO:0000256" key="4">
    <source>
        <dbReference type="ARBA" id="ARBA00022694"/>
    </source>
</evidence>
<dbReference type="AlphaFoldDB" id="A0A9J6RL61"/>
<evidence type="ECO:0000313" key="11">
    <source>
        <dbReference type="Proteomes" id="UP001069090"/>
    </source>
</evidence>
<keyword evidence="5 8" id="KW-0479">Metal-binding</keyword>
<dbReference type="EMBL" id="JAPTGG010000005">
    <property type="protein sequence ID" value="MCZ0865130.1"/>
    <property type="molecule type" value="Genomic_DNA"/>
</dbReference>
<dbReference type="Proteomes" id="UP001069090">
    <property type="component" value="Unassembled WGS sequence"/>
</dbReference>
<comment type="pathway">
    <text evidence="1 8">tRNA modification; tRNA-queuosine biosynthesis.</text>
</comment>
<evidence type="ECO:0000256" key="7">
    <source>
        <dbReference type="ARBA" id="ARBA00050112"/>
    </source>
</evidence>
<keyword evidence="6 8" id="KW-0671">Queuosine biosynthesis</keyword>
<dbReference type="InterPro" id="IPR036511">
    <property type="entry name" value="TGT-like_sf"/>
</dbReference>
<feature type="active site" description="Proton acceptor" evidence="8">
    <location>
        <position position="89"/>
    </location>
</feature>
<feature type="region of interest" description="RNA binding" evidence="8">
    <location>
        <begin position="243"/>
        <end position="249"/>
    </location>
</feature>
<keyword evidence="2 8" id="KW-0328">Glycosyltransferase</keyword>
<dbReference type="InterPro" id="IPR002616">
    <property type="entry name" value="tRNA_ribo_trans-like"/>
</dbReference>